<dbReference type="STRING" id="153721.MYP_5018"/>
<gene>
    <name evidence="1" type="ORF">MYP_5018</name>
</gene>
<keyword evidence="2" id="KW-1185">Reference proteome</keyword>
<sequence length="159" mass="19045">MGIHIQKIQTNWTKESRSSPGSTLRNRVPEKLPIETEELSDSVVLQEIIYNEGRFNEPSKKKVLTINEVQIREQRLDFNYSDDSLEIGFWTEDKIRKKVGILNFNSWCQIKTNRRFPMEYTWGYYKIIYNIFYGDLNKAKDFMETKKQEIEMDFQSLLK</sequence>
<accession>A0A098LN89</accession>
<name>A0A098LN89_9BACT</name>
<dbReference type="RefSeq" id="WP_045469935.1">
    <property type="nucleotide sequence ID" value="NZ_BBLT01000019.1"/>
</dbReference>
<dbReference type="Proteomes" id="UP000030185">
    <property type="component" value="Unassembled WGS sequence"/>
</dbReference>
<dbReference type="EMBL" id="BBLT01000019">
    <property type="protein sequence ID" value="GAL87787.1"/>
    <property type="molecule type" value="Genomic_DNA"/>
</dbReference>
<dbReference type="OrthoDB" id="5521833at2"/>
<reference evidence="1 2" key="1">
    <citation type="submission" date="2014-09" db="EMBL/GenBank/DDBJ databases">
        <title>Sporocytophaga myxococcoides PG-01 genome sequencing.</title>
        <authorList>
            <person name="Liu L."/>
            <person name="Gao P.J."/>
            <person name="Chen G.J."/>
            <person name="Wang L.S."/>
        </authorList>
    </citation>
    <scope>NUCLEOTIDE SEQUENCE [LARGE SCALE GENOMIC DNA]</scope>
    <source>
        <strain evidence="1 2">PG-01</strain>
    </source>
</reference>
<evidence type="ECO:0000313" key="2">
    <source>
        <dbReference type="Proteomes" id="UP000030185"/>
    </source>
</evidence>
<dbReference type="AlphaFoldDB" id="A0A098LN89"/>
<organism evidence="1 2">
    <name type="scientific">Sporocytophaga myxococcoides</name>
    <dbReference type="NCBI Taxonomy" id="153721"/>
    <lineage>
        <taxon>Bacteria</taxon>
        <taxon>Pseudomonadati</taxon>
        <taxon>Bacteroidota</taxon>
        <taxon>Cytophagia</taxon>
        <taxon>Cytophagales</taxon>
        <taxon>Cytophagaceae</taxon>
        <taxon>Sporocytophaga</taxon>
    </lineage>
</organism>
<comment type="caution">
    <text evidence="1">The sequence shown here is derived from an EMBL/GenBank/DDBJ whole genome shotgun (WGS) entry which is preliminary data.</text>
</comment>
<protein>
    <submittedName>
        <fullName evidence="1">Uncharacterized protein</fullName>
    </submittedName>
</protein>
<evidence type="ECO:0000313" key="1">
    <source>
        <dbReference type="EMBL" id="GAL87787.1"/>
    </source>
</evidence>
<proteinExistence type="predicted"/>